<dbReference type="Proteomes" id="UP000078546">
    <property type="component" value="Unassembled WGS sequence"/>
</dbReference>
<feature type="region of interest" description="Disordered" evidence="1">
    <location>
        <begin position="55"/>
        <end position="76"/>
    </location>
</feature>
<protein>
    <recommendedName>
        <fullName evidence="2">HTH OST-type domain-containing protein</fullName>
    </recommendedName>
</protein>
<dbReference type="CDD" id="cd08824">
    <property type="entry name" value="LOTUS"/>
    <property type="match status" value="1"/>
</dbReference>
<evidence type="ECO:0000256" key="1">
    <source>
        <dbReference type="SAM" id="MobiDB-lite"/>
    </source>
</evidence>
<dbReference type="EMBL" id="FLQV01000542">
    <property type="protein sequence ID" value="SBS95325.1"/>
    <property type="molecule type" value="Genomic_DNA"/>
</dbReference>
<feature type="domain" description="HTH OST-type" evidence="2">
    <location>
        <begin position="966"/>
        <end position="1043"/>
    </location>
</feature>
<evidence type="ECO:0000313" key="4">
    <source>
        <dbReference type="Proteomes" id="UP000078546"/>
    </source>
</evidence>
<feature type="region of interest" description="Disordered" evidence="1">
    <location>
        <begin position="2114"/>
        <end position="2134"/>
    </location>
</feature>
<organism evidence="3 4">
    <name type="scientific">Plasmodium ovale curtisi</name>
    <dbReference type="NCBI Taxonomy" id="864141"/>
    <lineage>
        <taxon>Eukaryota</taxon>
        <taxon>Sar</taxon>
        <taxon>Alveolata</taxon>
        <taxon>Apicomplexa</taxon>
        <taxon>Aconoidasida</taxon>
        <taxon>Haemosporida</taxon>
        <taxon>Plasmodiidae</taxon>
        <taxon>Plasmodium</taxon>
        <taxon>Plasmodium (Plasmodium)</taxon>
    </lineage>
</organism>
<dbReference type="InterPro" id="IPR025605">
    <property type="entry name" value="OST-HTH/LOTUS_dom"/>
</dbReference>
<dbReference type="PROSITE" id="PS51644">
    <property type="entry name" value="HTH_OST"/>
    <property type="match status" value="1"/>
</dbReference>
<proteinExistence type="predicted"/>
<name>A0A1A8WTZ8_PLAOA</name>
<dbReference type="InterPro" id="IPR025677">
    <property type="entry name" value="OST-HTH-assoc_dom"/>
</dbReference>
<dbReference type="SUPFAM" id="SSF53300">
    <property type="entry name" value="vWA-like"/>
    <property type="match status" value="1"/>
</dbReference>
<evidence type="ECO:0000313" key="3">
    <source>
        <dbReference type="EMBL" id="SBS95325.1"/>
    </source>
</evidence>
<sequence>MFFDDNLEKRSKDASYGDTFKEDRDMGNFSKCEQKNKQYMDAERTCKLKYKSGDMGGSGSIGNRHQESYNANDENPSSANFHTYKHENMLNIEERKIPSQSVIYSGSSINGATQICPFGIDENTNKRNDTYFEDANENGKCSVPMYETPSGVSNVDSRNAQRGNPIQRSFYIHPSDKNGRKNTFMENKNDGKSFICTEDDDVLNLSGGKFASGRTGTYLYSKENNLYVEAVSTVGCMRMEGNNKEKNFPMEAAKGTIVSNPLLEITPSDMSPFSSDITVPVNSLENQKGKRFFMKGNRQNDSQGLYSKKNISLERENFEYTNKKKKYRNIIYNNMFKENNGKVTCLKRDSLSNTLNEYIVGGKFIYGTNKLTQRQYRNDGAKLYGKTKWQGIAASGVVAVGNPSSTYNTYGAYSAYGTYGGNSAYPPSSRTIEPTYTRNYRGNDGRGFFAKVTDADFVQCASDMRAAEDVCGYVGIKKKPKKGKIDNLGGVGEVGDVVSIGNVGDTNGSPKVYNALETFSSINNGKVTNKKKKNNKNFSLNLCSACLNIDDEIYVRQIKEIIERDINLSEEDSCVISELRKSSVYNSYIFSNIKGVGSFRRGGLTWTVYYNNNEHSVSKNVKHIPINYDKLEKEREYTNMNSSCNDNEFTYIDLIKRNIFCNDKYIIEPTIENTWLKKVLLIIKKESLDLDAFFFKLKYYFYKSVLFLYQEGIKSYLGDVANQMKIYINYNFWSASEIAYILRQLTNLCNIQIEVRVKGEIGCVIYLNKEPPNFKGFVDSHDLRDTFSKKDWLLLHEFAIGMMRYKGEKSPTGENITTEEKSLRGEKTINREDVPFSETEAMMEKYNPTGNRSYEALEGSNESCMSSSKSRGDGNSECIFCSSSNKKLKSYMFNGGRYAFAAKLKQEIKHFQSKRLGEIIHLVQLAIHKGVFVYSQRILLPVSACEKSADDLYPKIKNYNYEICNTLDEVMKIISLLVDHKPNGLVLAQLKQQFILQFKKELNSLHFGYKKLQNLLLSEPFNKYYKLYIPNCNLHRTHIQHKKYRTPENCRMFKKENANLTNNLQIIQHHELYNPYDSDSTKGDDMEEEIVIGEGEGNGVIGEDDGEGHGEADVHTNVTDDVGHFPECENSKKYVQKGNKNGCEKSNKESTTYRNDYTLLYGRNERETHNGVEVTHKENKTTYTCGDNVSTKREITRREKRAKRKIELSYCNIDILPRFIQECVKNIFENNKEHVFELGETQNDLTNFPHGGEDNPECGSDVYLTILSKKAQMGDTSPIQKLQPNEREEAIRNNCVNMGRCQGSECSEEGKGSKGSEYDGSNLVNYVYHINFDGKDAYAEKFLEIEKIFKSAEESNYALGEKVYGDDMLGEKLDGDDAKYNIWNVHFKRYHLASRGGTASATLATVSPILNIYALIKKFKSKKSSYVTFLGQEGNRVGSADRDMLHANYSKRESFENINEKNHLNEEDFTREVTHESDDHLPYYTLNLGDAKKGDMGCRGRNDYFGKRSFPHMAYKKNIEKMKNQHPSLLSHNNVGKMYPGCEKKIELNTVSWLPENTVFIHNIEEQNCEKELEPSDGLDMKDSASNQADAHLGDCTDHVDSASMRREKKKQLSDIIESPWGKQPNNHENIEKGINAQWCYNQSGTFTYGEGKEYHLGSKIHGESTKDPTINTYTNMSYHSGFDGDYLKNANGKNHSDSAIDFCENINTGKVNKIDTMRRGKGGNGSCKTTRENEVAKEKSGSILTSSFTEDFRPILGTCNRVPPSPPRRNSTYLLYINSLRNGNQFVNKEPWYNGKKVEENDETKKSLAKDKNLVKNYIMSEKENSYLYEGVTNDAKMSNFKLSNKYNEKNNKISNNMFNMNNDNFYVEEGTYLRDENHFRKEERLLLNSYSEENATNLSGYNADNTEEIDCDNDNLINCINGNKYFNIDDPDDICQNENDGFYNNANGSNYLCTSSRRISKVHDDYPRNDIDIQDIPTSACFKKVNYINSDINDTYSDSGNNRNSTTTTANGGSAGAPAESTARSEGCNYYQNDQDIANEVGNNTLSANELSAGSTSACASVRRSVYSDVCVNTNINSVSPNDTSRSAQNSDRNSNVRLTNGIAEVACSQESGQETYNKSSEGRSNLSGMDQMGNCNHKSPLEKKTITHKYNEHDSELLKKGYTCVEKGTPSSYVTTLNSYTFENGYKKVDYGNKTLKKKNDTSGYCEFIGKLNSRKGSEEFGNYPFKSDECEGGNSSNIMGRGKNEGSNSVVKKNERYDQFYRNKNILKKGKYAQNSTFMNNAFGKNDLTFNSYLDKTYRMNLQRDSIENNHLPDAYSKKKDFTSTGTLLTKYSKIPDNGSAAHTYFPCQQYKARKSNLINVNNVDMYYVNSKNEKKYYHKKFMNNSETSKYVTNETGNMNKICRIKNIYSENFDNIYNPNEMPRGLNTSISFFPNGSYNDMPIPDEPAKFSTRIKGKKQLNTDRNFFGKYHFQGKRP</sequence>
<gene>
    <name evidence="3" type="ORF">POVCU1_029420</name>
</gene>
<feature type="region of interest" description="Disordered" evidence="1">
    <location>
        <begin position="1995"/>
        <end position="2026"/>
    </location>
</feature>
<feature type="compositionally biased region" description="Low complexity" evidence="1">
    <location>
        <begin position="1999"/>
        <end position="2021"/>
    </location>
</feature>
<reference evidence="4" key="1">
    <citation type="submission" date="2016-05" db="EMBL/GenBank/DDBJ databases">
        <authorList>
            <person name="Naeem Raeece"/>
        </authorList>
    </citation>
    <scope>NUCLEOTIDE SEQUENCE [LARGE SCALE GENOMIC DNA]</scope>
</reference>
<accession>A0A1A8WTZ8</accession>
<evidence type="ECO:0000259" key="2">
    <source>
        <dbReference type="PROSITE" id="PS51644"/>
    </source>
</evidence>
<dbReference type="InterPro" id="IPR036465">
    <property type="entry name" value="vWFA_dom_sf"/>
</dbReference>
<dbReference type="Pfam" id="PF14418">
    <property type="entry name" value="OHA"/>
    <property type="match status" value="1"/>
</dbReference>